<evidence type="ECO:0000313" key="1">
    <source>
        <dbReference type="EMBL" id="GAV68182.1"/>
    </source>
</evidence>
<dbReference type="InParanoid" id="A0A1Q3BK11"/>
<sequence>ERYKSSYAARKILCGRIIDLSFTTGDRLNFEQWFQALGWKDYFVINAPYYVELVKEFYSNLSNVGDSCSNVVEITTEINKVVIKFDDKILGNILGIPAVGSKFFNLPYLIIKNMLRATNKVDGALPYGMVITKIISHFGIVVGNEVPSRIDVGDIYNDSSLKRMGWKRVYKPDEGFVWLPK</sequence>
<protein>
    <submittedName>
        <fullName evidence="1">Uncharacterized protein</fullName>
    </submittedName>
</protein>
<dbReference type="Proteomes" id="UP000187406">
    <property type="component" value="Unassembled WGS sequence"/>
</dbReference>
<feature type="non-terminal residue" evidence="1">
    <location>
        <position position="1"/>
    </location>
</feature>
<dbReference type="EMBL" id="BDDD01000616">
    <property type="protein sequence ID" value="GAV68182.1"/>
    <property type="molecule type" value="Genomic_DNA"/>
</dbReference>
<organism evidence="1 2">
    <name type="scientific">Cephalotus follicularis</name>
    <name type="common">Albany pitcher plant</name>
    <dbReference type="NCBI Taxonomy" id="3775"/>
    <lineage>
        <taxon>Eukaryota</taxon>
        <taxon>Viridiplantae</taxon>
        <taxon>Streptophyta</taxon>
        <taxon>Embryophyta</taxon>
        <taxon>Tracheophyta</taxon>
        <taxon>Spermatophyta</taxon>
        <taxon>Magnoliopsida</taxon>
        <taxon>eudicotyledons</taxon>
        <taxon>Gunneridae</taxon>
        <taxon>Pentapetalae</taxon>
        <taxon>rosids</taxon>
        <taxon>fabids</taxon>
        <taxon>Oxalidales</taxon>
        <taxon>Cephalotaceae</taxon>
        <taxon>Cephalotus</taxon>
    </lineage>
</organism>
<dbReference type="AlphaFoldDB" id="A0A1Q3BK11"/>
<evidence type="ECO:0000313" key="2">
    <source>
        <dbReference type="Proteomes" id="UP000187406"/>
    </source>
</evidence>
<proteinExistence type="predicted"/>
<name>A0A1Q3BK11_CEPFO</name>
<comment type="caution">
    <text evidence="1">The sequence shown here is derived from an EMBL/GenBank/DDBJ whole genome shotgun (WGS) entry which is preliminary data.</text>
</comment>
<keyword evidence="2" id="KW-1185">Reference proteome</keyword>
<gene>
    <name evidence="1" type="ORF">CFOL_v3_11685</name>
</gene>
<accession>A0A1Q3BK11</accession>
<reference evidence="2" key="1">
    <citation type="submission" date="2016-04" db="EMBL/GenBank/DDBJ databases">
        <title>Cephalotus genome sequencing.</title>
        <authorList>
            <person name="Fukushima K."/>
            <person name="Hasebe M."/>
            <person name="Fang X."/>
        </authorList>
    </citation>
    <scope>NUCLEOTIDE SEQUENCE [LARGE SCALE GENOMIC DNA]</scope>
    <source>
        <strain evidence="2">cv. St1</strain>
    </source>
</reference>